<evidence type="ECO:0000313" key="1">
    <source>
        <dbReference type="EMBL" id="MDL5033960.1"/>
    </source>
</evidence>
<dbReference type="Proteomes" id="UP001238603">
    <property type="component" value="Unassembled WGS sequence"/>
</dbReference>
<evidence type="ECO:0000313" key="2">
    <source>
        <dbReference type="Proteomes" id="UP001238603"/>
    </source>
</evidence>
<comment type="caution">
    <text evidence="1">The sequence shown here is derived from an EMBL/GenBank/DDBJ whole genome shotgun (WGS) entry which is preliminary data.</text>
</comment>
<dbReference type="InterPro" id="IPR008441">
    <property type="entry name" value="AfumC-like_glycosyl_Trfase"/>
</dbReference>
<dbReference type="InterPro" id="IPR051706">
    <property type="entry name" value="Glycosyltransferase_domain"/>
</dbReference>
<sequence>MTLATGLLLLPLGLLALVLLALGWELLRLLRAQAPTEVRSLLVGGAAPLGGRAIGAAAGARAEAPPDAAPGLASGSTSATASAIPRVLWSYWNSDTLPPLIQACADNWRTQAPDHELRFLTPATLRPWLPEGTDTALLERLPPFRQADWLRLQLLQAHGGIWIDASTVLTGPLDWVHEQQARSRAEFVGFYIDRLSRRIDQPMVENWFLAAVPGSRFMADLNAEFVRALEMGEARYLQALRDTGRFERVIQAIDPSLHEYLIMHVAASSLLDAGAERYRLQLQRAEDSAFALQQALAWKKRHLYVRLALMREPRRVPALVKLRGNDRRTLESQLRKRPLRPGSLLARYLPTLPRQLN</sequence>
<protein>
    <submittedName>
        <fullName evidence="1">Capsular polysaccharide synthesis protein</fullName>
    </submittedName>
</protein>
<gene>
    <name evidence="1" type="ORF">QRD43_18790</name>
</gene>
<keyword evidence="2" id="KW-1185">Reference proteome</keyword>
<dbReference type="RefSeq" id="WP_285984039.1">
    <property type="nucleotide sequence ID" value="NZ_JASVDS010000006.1"/>
</dbReference>
<dbReference type="PANTHER" id="PTHR32385">
    <property type="entry name" value="MANNOSYL PHOSPHORYLINOSITOL CERAMIDE SYNTHASE"/>
    <property type="match status" value="1"/>
</dbReference>
<dbReference type="Pfam" id="PF05704">
    <property type="entry name" value="Caps_synth"/>
    <property type="match status" value="1"/>
</dbReference>
<proteinExistence type="predicted"/>
<name>A0ABT7LQF6_9BURK</name>
<reference evidence="1 2" key="1">
    <citation type="submission" date="2023-06" db="EMBL/GenBank/DDBJ databases">
        <title>Pelomonas sp. APW6 16S ribosomal RNA gene genome sequencing and assembly.</title>
        <authorList>
            <person name="Woo H."/>
        </authorList>
    </citation>
    <scope>NUCLEOTIDE SEQUENCE [LARGE SCALE GENOMIC DNA]</scope>
    <source>
        <strain evidence="1 2">APW6</strain>
    </source>
</reference>
<dbReference type="SUPFAM" id="SSF53448">
    <property type="entry name" value="Nucleotide-diphospho-sugar transferases"/>
    <property type="match status" value="1"/>
</dbReference>
<dbReference type="PANTHER" id="PTHR32385:SF15">
    <property type="entry name" value="INOSITOL PHOSPHOCERAMIDE MANNOSYLTRANSFERASE 1"/>
    <property type="match status" value="1"/>
</dbReference>
<dbReference type="InterPro" id="IPR029044">
    <property type="entry name" value="Nucleotide-diphossugar_trans"/>
</dbReference>
<organism evidence="1 2">
    <name type="scientific">Roseateles subflavus</name>
    <dbReference type="NCBI Taxonomy" id="3053353"/>
    <lineage>
        <taxon>Bacteria</taxon>
        <taxon>Pseudomonadati</taxon>
        <taxon>Pseudomonadota</taxon>
        <taxon>Betaproteobacteria</taxon>
        <taxon>Burkholderiales</taxon>
        <taxon>Sphaerotilaceae</taxon>
        <taxon>Roseateles</taxon>
    </lineage>
</organism>
<dbReference type="EMBL" id="JASVDS010000006">
    <property type="protein sequence ID" value="MDL5033960.1"/>
    <property type="molecule type" value="Genomic_DNA"/>
</dbReference>
<dbReference type="Gene3D" id="3.90.550.20">
    <property type="match status" value="1"/>
</dbReference>
<accession>A0ABT7LQF6</accession>